<keyword evidence="2" id="KW-0678">Repressor</keyword>
<dbReference type="PIRSF" id="PIRSF037240">
    <property type="entry name" value="RNA_polIII_Trep_MAF1"/>
    <property type="match status" value="1"/>
</dbReference>
<dbReference type="GO" id="GO:0016480">
    <property type="term" value="P:negative regulation of transcription by RNA polymerase III"/>
    <property type="evidence" value="ECO:0007669"/>
    <property type="project" value="UniProtKB-UniRule"/>
</dbReference>
<evidence type="ECO:0000256" key="1">
    <source>
        <dbReference type="ARBA" id="ARBA00006231"/>
    </source>
</evidence>
<accession>A0A7I8VQC0</accession>
<protein>
    <recommendedName>
        <fullName evidence="2">Repressor of RNA polymerase III transcription MAF1</fullName>
    </recommendedName>
</protein>
<reference evidence="4 5" key="1">
    <citation type="submission" date="2020-08" db="EMBL/GenBank/DDBJ databases">
        <authorList>
            <person name="Hejnol A."/>
        </authorList>
    </citation>
    <scope>NUCLEOTIDE SEQUENCE [LARGE SCALE GENOMIC DNA]</scope>
</reference>
<sequence length="208" mass="23305">MKFLENAKFEAVNNLLCFETGEYIVEGRIESYSCKMTGQDKRLFRVVSSDQKPSTLQALSPPESAQVHGPHHSPGQCSRSISSDNGVLCDTVSTKTLFYLISTLNESFHPDYDFSQAKSHEFSREPSVQWVVDAVDNQLPAAAGPRNAALIKDRLWGTLDEEIQLNDCDIYSYNPDLSSDPYGEEGCVCITNTRNYDDDDDMNLELDD</sequence>
<dbReference type="PANTHER" id="PTHR22504:SF0">
    <property type="entry name" value="REPRESSOR OF RNA POLYMERASE III TRANSCRIPTION MAF1 HOMOLOG"/>
    <property type="match status" value="1"/>
</dbReference>
<comment type="function">
    <text evidence="2">Element of the TORC1 signaling pathway that acts as a mediator of diverse signals and that represses RNA polymerase III transcription. Inhibits the de novo assembly of TFIIIB onto DNA.</text>
</comment>
<dbReference type="AlphaFoldDB" id="A0A7I8VQC0"/>
<comment type="subcellular location">
    <subcellularLocation>
        <location evidence="2">Nucleus</location>
    </subcellularLocation>
</comment>
<evidence type="ECO:0000313" key="4">
    <source>
        <dbReference type="EMBL" id="CAD5117489.1"/>
    </source>
</evidence>
<feature type="region of interest" description="Disordered" evidence="3">
    <location>
        <begin position="54"/>
        <end position="76"/>
    </location>
</feature>
<dbReference type="Proteomes" id="UP000549394">
    <property type="component" value="Unassembled WGS sequence"/>
</dbReference>
<dbReference type="EMBL" id="CAJFCJ010000007">
    <property type="protein sequence ID" value="CAD5117489.1"/>
    <property type="molecule type" value="Genomic_DNA"/>
</dbReference>
<dbReference type="OrthoDB" id="277029at2759"/>
<keyword evidence="5" id="KW-1185">Reference proteome</keyword>
<evidence type="ECO:0000256" key="2">
    <source>
        <dbReference type="PIRNR" id="PIRNR037240"/>
    </source>
</evidence>
<comment type="caution">
    <text evidence="4">The sequence shown here is derived from an EMBL/GenBank/DDBJ whole genome shotgun (WGS) entry which is preliminary data.</text>
</comment>
<dbReference type="GO" id="GO:0005634">
    <property type="term" value="C:nucleus"/>
    <property type="evidence" value="ECO:0007669"/>
    <property type="project" value="UniProtKB-SubCell"/>
</dbReference>
<dbReference type="InterPro" id="IPR038564">
    <property type="entry name" value="Maf1_sf"/>
</dbReference>
<dbReference type="Pfam" id="PF09174">
    <property type="entry name" value="Maf1"/>
    <property type="match status" value="1"/>
</dbReference>
<name>A0A7I8VQC0_9ANNE</name>
<keyword evidence="2" id="KW-0804">Transcription</keyword>
<evidence type="ECO:0000313" key="5">
    <source>
        <dbReference type="Proteomes" id="UP000549394"/>
    </source>
</evidence>
<proteinExistence type="inferred from homology"/>
<keyword evidence="2" id="KW-0805">Transcription regulation</keyword>
<dbReference type="InterPro" id="IPR015257">
    <property type="entry name" value="Maf1"/>
</dbReference>
<dbReference type="PANTHER" id="PTHR22504">
    <property type="entry name" value="REPRESSOR OF RNA POLYMERASE III TRANSCRIPTION MAF1"/>
    <property type="match status" value="1"/>
</dbReference>
<dbReference type="GO" id="GO:0000994">
    <property type="term" value="F:RNA polymerase III core binding"/>
    <property type="evidence" value="ECO:0007669"/>
    <property type="project" value="TreeGrafter"/>
</dbReference>
<gene>
    <name evidence="4" type="ORF">DGYR_LOCUS6011</name>
</gene>
<organism evidence="4 5">
    <name type="scientific">Dimorphilus gyrociliatus</name>
    <dbReference type="NCBI Taxonomy" id="2664684"/>
    <lineage>
        <taxon>Eukaryota</taxon>
        <taxon>Metazoa</taxon>
        <taxon>Spiralia</taxon>
        <taxon>Lophotrochozoa</taxon>
        <taxon>Annelida</taxon>
        <taxon>Polychaeta</taxon>
        <taxon>Polychaeta incertae sedis</taxon>
        <taxon>Dinophilidae</taxon>
        <taxon>Dimorphilus</taxon>
    </lineage>
</organism>
<evidence type="ECO:0000256" key="3">
    <source>
        <dbReference type="SAM" id="MobiDB-lite"/>
    </source>
</evidence>
<dbReference type="Gene3D" id="3.40.1000.50">
    <property type="entry name" value="Repressor of RNA polymerase III transcription Maf1"/>
    <property type="match status" value="1"/>
</dbReference>
<comment type="similarity">
    <text evidence="1 2">Belongs to the MAF1 family.</text>
</comment>
<keyword evidence="2" id="KW-0539">Nucleus</keyword>